<dbReference type="EMBL" id="HBKP01016374">
    <property type="protein sequence ID" value="CAE2227244.1"/>
    <property type="molecule type" value="Transcribed_RNA"/>
</dbReference>
<dbReference type="InterPro" id="IPR036322">
    <property type="entry name" value="WD40_repeat_dom_sf"/>
</dbReference>
<dbReference type="InterPro" id="IPR050865">
    <property type="entry name" value="BEACH_Domain"/>
</dbReference>
<dbReference type="Gene3D" id="2.130.10.10">
    <property type="entry name" value="YVTN repeat-like/Quinoprotein amine dehydrogenase"/>
    <property type="match status" value="1"/>
</dbReference>
<dbReference type="SUPFAM" id="SSF50978">
    <property type="entry name" value="WD40 repeat-like"/>
    <property type="match status" value="1"/>
</dbReference>
<dbReference type="InterPro" id="IPR015943">
    <property type="entry name" value="WD40/YVTN_repeat-like_dom_sf"/>
</dbReference>
<dbReference type="AlphaFoldDB" id="A0A7S4IF12"/>
<evidence type="ECO:0000313" key="1">
    <source>
        <dbReference type="EMBL" id="CAE2227244.1"/>
    </source>
</evidence>
<gene>
    <name evidence="1" type="ORF">VSP0166_LOCUS11605</name>
</gene>
<dbReference type="PANTHER" id="PTHR13743">
    <property type="entry name" value="BEIGE/BEACH-RELATED"/>
    <property type="match status" value="1"/>
</dbReference>
<reference evidence="1" key="1">
    <citation type="submission" date="2021-01" db="EMBL/GenBank/DDBJ databases">
        <authorList>
            <person name="Corre E."/>
            <person name="Pelletier E."/>
            <person name="Niang G."/>
            <person name="Scheremetjew M."/>
            <person name="Finn R."/>
            <person name="Kale V."/>
            <person name="Holt S."/>
            <person name="Cochrane G."/>
            <person name="Meng A."/>
            <person name="Brown T."/>
            <person name="Cohen L."/>
        </authorList>
    </citation>
    <scope>NUCLEOTIDE SEQUENCE</scope>
    <source>
        <strain evidence="1">DIVA3 518/3/11/1/6</strain>
    </source>
</reference>
<organism evidence="1">
    <name type="scientific">Vannella robusta</name>
    <dbReference type="NCBI Taxonomy" id="1487602"/>
    <lineage>
        <taxon>Eukaryota</taxon>
        <taxon>Amoebozoa</taxon>
        <taxon>Discosea</taxon>
        <taxon>Flabellinia</taxon>
        <taxon>Vannellidae</taxon>
        <taxon>Vannella</taxon>
    </lineage>
</organism>
<accession>A0A7S4IF12</accession>
<protein>
    <submittedName>
        <fullName evidence="1">Uncharacterized protein</fullName>
    </submittedName>
</protein>
<proteinExistence type="predicted"/>
<name>A0A7S4IF12_9EUKA</name>
<sequence length="370" mass="41885">MMLGCDGRPFYLKQIIKENHGGCIRAVCCNRRAAFGNVVASLSDYQLNIYDSGNEDHDLDLFLYFKQSQKLRTMMWLDVPYDLSYNSLYSKLPSFDTHMNTSKTNRYLCYLAVSGNSKSIDIISITKQKIVQRLCGHSKAVIDIVQPYYSSKEYADLVISASVDGAIYLWHWPTGNLLHSISLSCRKFCVNESKEGSILCITNKGKLQEIQITAISGIVRMQLVQSFPMSNTFYDNIQYNKNKEIAVCKSSKGKIVYWKLQYDGNQVPQWIVHTKKHIPHLAQGAGFSISVDGNFLCLGNDTGSLFVFDFDSLQLLQQLDNKSQFTSKDCSFSDTGSIYQVGNSPHLLRWQPIDPDAITSYKQQITEPTV</sequence>
<dbReference type="PANTHER" id="PTHR13743:SF123">
    <property type="entry name" value="PROTEIN FAN"/>
    <property type="match status" value="1"/>
</dbReference>